<name>A0A9D1PUP1_9BACT</name>
<feature type="transmembrane region" description="Helical" evidence="1">
    <location>
        <begin position="41"/>
        <end position="60"/>
    </location>
</feature>
<evidence type="ECO:0000313" key="3">
    <source>
        <dbReference type="Proteomes" id="UP000886752"/>
    </source>
</evidence>
<evidence type="ECO:0000313" key="2">
    <source>
        <dbReference type="EMBL" id="HIW00042.1"/>
    </source>
</evidence>
<reference evidence="2" key="2">
    <citation type="submission" date="2021-04" db="EMBL/GenBank/DDBJ databases">
        <authorList>
            <person name="Gilroy R."/>
        </authorList>
    </citation>
    <scope>NUCLEOTIDE SEQUENCE</scope>
    <source>
        <strain evidence="2">ChiHecec2B26-446</strain>
    </source>
</reference>
<accession>A0A9D1PUP1</accession>
<evidence type="ECO:0000256" key="1">
    <source>
        <dbReference type="SAM" id="Phobius"/>
    </source>
</evidence>
<dbReference type="AlphaFoldDB" id="A0A9D1PUP1"/>
<keyword evidence="1" id="KW-0812">Transmembrane</keyword>
<keyword evidence="1" id="KW-0472">Membrane</keyword>
<dbReference type="EMBL" id="DXHV01000030">
    <property type="protein sequence ID" value="HIW00042.1"/>
    <property type="molecule type" value="Genomic_DNA"/>
</dbReference>
<protein>
    <submittedName>
        <fullName evidence="2">Uncharacterized protein</fullName>
    </submittedName>
</protein>
<feature type="transmembrane region" description="Helical" evidence="1">
    <location>
        <begin position="12"/>
        <end position="35"/>
    </location>
</feature>
<organism evidence="2 3">
    <name type="scientific">Candidatus Desulfovibrio intestinipullorum</name>
    <dbReference type="NCBI Taxonomy" id="2838536"/>
    <lineage>
        <taxon>Bacteria</taxon>
        <taxon>Pseudomonadati</taxon>
        <taxon>Thermodesulfobacteriota</taxon>
        <taxon>Desulfovibrionia</taxon>
        <taxon>Desulfovibrionales</taxon>
        <taxon>Desulfovibrionaceae</taxon>
        <taxon>Desulfovibrio</taxon>
    </lineage>
</organism>
<sequence>MASNAYKRTVWLAGIRIGANVIMLAAVCVAMYQSFLHPAEALSVFCQWFFGITILTWMGARQLADLVRRRLADADEGLVRLPGHRKSALMRWRVADPSLAPSFAIARPSRHA</sequence>
<comment type="caution">
    <text evidence="2">The sequence shown here is derived from an EMBL/GenBank/DDBJ whole genome shotgun (WGS) entry which is preliminary data.</text>
</comment>
<proteinExistence type="predicted"/>
<dbReference type="Proteomes" id="UP000886752">
    <property type="component" value="Unassembled WGS sequence"/>
</dbReference>
<gene>
    <name evidence="2" type="ORF">H9894_02480</name>
</gene>
<keyword evidence="1" id="KW-1133">Transmembrane helix</keyword>
<reference evidence="2" key="1">
    <citation type="journal article" date="2021" name="PeerJ">
        <title>Extensive microbial diversity within the chicken gut microbiome revealed by metagenomics and culture.</title>
        <authorList>
            <person name="Gilroy R."/>
            <person name="Ravi A."/>
            <person name="Getino M."/>
            <person name="Pursley I."/>
            <person name="Horton D.L."/>
            <person name="Alikhan N.F."/>
            <person name="Baker D."/>
            <person name="Gharbi K."/>
            <person name="Hall N."/>
            <person name="Watson M."/>
            <person name="Adriaenssens E.M."/>
            <person name="Foster-Nyarko E."/>
            <person name="Jarju S."/>
            <person name="Secka A."/>
            <person name="Antonio M."/>
            <person name="Oren A."/>
            <person name="Chaudhuri R.R."/>
            <person name="La Ragione R."/>
            <person name="Hildebrand F."/>
            <person name="Pallen M.J."/>
        </authorList>
    </citation>
    <scope>NUCLEOTIDE SEQUENCE</scope>
    <source>
        <strain evidence="2">ChiHecec2B26-446</strain>
    </source>
</reference>